<proteinExistence type="predicted"/>
<dbReference type="SUPFAM" id="SSF51658">
    <property type="entry name" value="Xylose isomerase-like"/>
    <property type="match status" value="1"/>
</dbReference>
<dbReference type="InterPro" id="IPR036237">
    <property type="entry name" value="Xyl_isomerase-like_sf"/>
</dbReference>
<reference evidence="1" key="1">
    <citation type="submission" date="2020-09" db="EMBL/GenBank/DDBJ databases">
        <title>Novel species of Mucilaginibacter isolated from a glacier on the Tibetan Plateau.</title>
        <authorList>
            <person name="Liu Q."/>
            <person name="Xin Y.-H."/>
        </authorList>
    </citation>
    <scope>NUCLEOTIDE SEQUENCE</scope>
    <source>
        <strain evidence="1">ZB1P21</strain>
    </source>
</reference>
<protein>
    <recommendedName>
        <fullName evidence="3">Xylose isomerase</fullName>
    </recommendedName>
</protein>
<name>A0A926S0S7_9SPHI</name>
<dbReference type="Proteomes" id="UP000619078">
    <property type="component" value="Unassembled WGS sequence"/>
</dbReference>
<dbReference type="Gene3D" id="3.20.20.150">
    <property type="entry name" value="Divalent-metal-dependent TIM barrel enzymes"/>
    <property type="match status" value="1"/>
</dbReference>
<dbReference type="RefSeq" id="WP_191163176.1">
    <property type="nucleotide sequence ID" value="NZ_JACWMX010000003.1"/>
</dbReference>
<keyword evidence="2" id="KW-1185">Reference proteome</keyword>
<evidence type="ECO:0008006" key="3">
    <source>
        <dbReference type="Google" id="ProtNLM"/>
    </source>
</evidence>
<evidence type="ECO:0000313" key="2">
    <source>
        <dbReference type="Proteomes" id="UP000619078"/>
    </source>
</evidence>
<sequence>MSVIIGEKEFIKNIGQVQYEGQGSENPLAFRWYDENLLNYAAANREPVTTSGN</sequence>
<dbReference type="AlphaFoldDB" id="A0A926S0S7"/>
<accession>A0A926S0S7</accession>
<gene>
    <name evidence="1" type="ORF">IDJ76_09240</name>
</gene>
<dbReference type="EMBL" id="JACWMX010000003">
    <property type="protein sequence ID" value="MBD1393280.1"/>
    <property type="molecule type" value="Genomic_DNA"/>
</dbReference>
<evidence type="ECO:0000313" key="1">
    <source>
        <dbReference type="EMBL" id="MBD1393280.1"/>
    </source>
</evidence>
<comment type="caution">
    <text evidence="1">The sequence shown here is derived from an EMBL/GenBank/DDBJ whole genome shotgun (WGS) entry which is preliminary data.</text>
</comment>
<organism evidence="1 2">
    <name type="scientific">Mucilaginibacter glaciei</name>
    <dbReference type="NCBI Taxonomy" id="2772109"/>
    <lineage>
        <taxon>Bacteria</taxon>
        <taxon>Pseudomonadati</taxon>
        <taxon>Bacteroidota</taxon>
        <taxon>Sphingobacteriia</taxon>
        <taxon>Sphingobacteriales</taxon>
        <taxon>Sphingobacteriaceae</taxon>
        <taxon>Mucilaginibacter</taxon>
    </lineage>
</organism>